<dbReference type="Proteomes" id="UP001148629">
    <property type="component" value="Unassembled WGS sequence"/>
</dbReference>
<evidence type="ECO:0000313" key="2">
    <source>
        <dbReference type="Proteomes" id="UP001148629"/>
    </source>
</evidence>
<comment type="caution">
    <text evidence="1">The sequence shown here is derived from an EMBL/GenBank/DDBJ whole genome shotgun (WGS) entry which is preliminary data.</text>
</comment>
<name>A0ACC1SSU4_9HYPO</name>
<evidence type="ECO:0000313" key="1">
    <source>
        <dbReference type="EMBL" id="KAJ3545698.1"/>
    </source>
</evidence>
<dbReference type="EMBL" id="JANRMS010000141">
    <property type="protein sequence ID" value="KAJ3545698.1"/>
    <property type="molecule type" value="Genomic_DNA"/>
</dbReference>
<gene>
    <name evidence="1" type="ORF">NM208_g2380</name>
</gene>
<organism evidence="1 2">
    <name type="scientific">Fusarium decemcellulare</name>
    <dbReference type="NCBI Taxonomy" id="57161"/>
    <lineage>
        <taxon>Eukaryota</taxon>
        <taxon>Fungi</taxon>
        <taxon>Dikarya</taxon>
        <taxon>Ascomycota</taxon>
        <taxon>Pezizomycotina</taxon>
        <taxon>Sordariomycetes</taxon>
        <taxon>Hypocreomycetidae</taxon>
        <taxon>Hypocreales</taxon>
        <taxon>Nectriaceae</taxon>
        <taxon>Fusarium</taxon>
        <taxon>Fusarium decemcellulare species complex</taxon>
    </lineage>
</organism>
<reference evidence="1" key="1">
    <citation type="submission" date="2022-08" db="EMBL/GenBank/DDBJ databases">
        <title>Genome Sequence of Fusarium decemcellulare.</title>
        <authorList>
            <person name="Buettner E."/>
        </authorList>
    </citation>
    <scope>NUCLEOTIDE SEQUENCE</scope>
    <source>
        <strain evidence="1">Babe19</strain>
    </source>
</reference>
<proteinExistence type="predicted"/>
<protein>
    <submittedName>
        <fullName evidence="1">Uncharacterized protein</fullName>
    </submittedName>
</protein>
<sequence length="304" mass="33398">MGETCKYSARLPMGRPKKRKLQSDNEGHESTTTINSGTSPSTLSKSVSSDGGSEMERINYDPCLQPPNEITPDVVSWGSDTNVDPKLLGVPESGQQTCACLANLYLSLEEVRKADDMQFAARLSLLRHLTGTAAGIIQCQVCPTKFLWAMQNAQLLNTLLISIAEGYKKIVKAVEDETHRAQEAKESKLLFISEGANLDQPPTDTNALPDPSGLPLSLDPLDWQNIAKRAIKSELFGSPHSLSTSFTHMLQLMEERQEGWHSGTLPVTKGIGCRLPHQMKDKDPHCVSIVKHTRGMVSHLLQDI</sequence>
<accession>A0ACC1SSU4</accession>
<keyword evidence="2" id="KW-1185">Reference proteome</keyword>